<dbReference type="SUPFAM" id="SSF55486">
    <property type="entry name" value="Metalloproteases ('zincins'), catalytic domain"/>
    <property type="match status" value="1"/>
</dbReference>
<keyword evidence="2" id="KW-0482">Metalloprotease</keyword>
<feature type="compositionally biased region" description="Acidic residues" evidence="1">
    <location>
        <begin position="441"/>
        <end position="450"/>
    </location>
</feature>
<accession>A0A934Q9Y5</accession>
<organism evidence="2 3">
    <name type="scientific">Leucobacter chromiisoli</name>
    <dbReference type="NCBI Taxonomy" id="2796471"/>
    <lineage>
        <taxon>Bacteria</taxon>
        <taxon>Bacillati</taxon>
        <taxon>Actinomycetota</taxon>
        <taxon>Actinomycetes</taxon>
        <taxon>Micrococcales</taxon>
        <taxon>Microbacteriaceae</taxon>
        <taxon>Leucobacter</taxon>
    </lineage>
</organism>
<keyword evidence="2" id="KW-0378">Hydrolase</keyword>
<feature type="compositionally biased region" description="Basic and acidic residues" evidence="1">
    <location>
        <begin position="14"/>
        <end position="26"/>
    </location>
</feature>
<dbReference type="Proteomes" id="UP000608530">
    <property type="component" value="Unassembled WGS sequence"/>
</dbReference>
<dbReference type="RefSeq" id="WP_200115391.1">
    <property type="nucleotide sequence ID" value="NZ_JAEHOH010000012.1"/>
</dbReference>
<dbReference type="Gene3D" id="1.20.150.30">
    <property type="entry name" value="Zincin-like metallopeptidase, N-terminal domain"/>
    <property type="match status" value="1"/>
</dbReference>
<dbReference type="AlphaFoldDB" id="A0A934Q9Y5"/>
<feature type="region of interest" description="Disordered" evidence="1">
    <location>
        <begin position="436"/>
        <end position="485"/>
    </location>
</feature>
<dbReference type="InterPro" id="IPR018766">
    <property type="entry name" value="Zinicin_2"/>
</dbReference>
<feature type="compositionally biased region" description="Acidic residues" evidence="1">
    <location>
        <begin position="1"/>
        <end position="11"/>
    </location>
</feature>
<proteinExistence type="predicted"/>
<evidence type="ECO:0000313" key="3">
    <source>
        <dbReference type="Proteomes" id="UP000608530"/>
    </source>
</evidence>
<feature type="compositionally biased region" description="Basic and acidic residues" evidence="1">
    <location>
        <begin position="451"/>
        <end position="467"/>
    </location>
</feature>
<evidence type="ECO:0000256" key="1">
    <source>
        <dbReference type="SAM" id="MobiDB-lite"/>
    </source>
</evidence>
<keyword evidence="2" id="KW-0645">Protease</keyword>
<dbReference type="GO" id="GO:0008237">
    <property type="term" value="F:metallopeptidase activity"/>
    <property type="evidence" value="ECO:0007669"/>
    <property type="project" value="UniProtKB-KW"/>
</dbReference>
<gene>
    <name evidence="2" type="ORF">JD276_09375</name>
</gene>
<keyword evidence="3" id="KW-1185">Reference proteome</keyword>
<reference evidence="2" key="1">
    <citation type="submission" date="2020-12" db="EMBL/GenBank/DDBJ databases">
        <title>Leucobacter sp. CAS1, isolated from Chromium sludge.</title>
        <authorList>
            <person name="Xu Z."/>
        </authorList>
    </citation>
    <scope>NUCLEOTIDE SEQUENCE</scope>
    <source>
        <strain evidence="2">CSA1</strain>
    </source>
</reference>
<comment type="caution">
    <text evidence="2">The sequence shown here is derived from an EMBL/GenBank/DDBJ whole genome shotgun (WGS) entry which is preliminary data.</text>
</comment>
<evidence type="ECO:0000313" key="2">
    <source>
        <dbReference type="EMBL" id="MBK0419242.1"/>
    </source>
</evidence>
<feature type="region of interest" description="Disordered" evidence="1">
    <location>
        <begin position="1"/>
        <end position="26"/>
    </location>
</feature>
<feature type="compositionally biased region" description="Basic and acidic residues" evidence="1">
    <location>
        <begin position="475"/>
        <end position="485"/>
    </location>
</feature>
<dbReference type="PANTHER" id="PTHR39420">
    <property type="match status" value="1"/>
</dbReference>
<dbReference type="InterPro" id="IPR042271">
    <property type="entry name" value="Zinicin_2_N"/>
</dbReference>
<dbReference type="EMBL" id="JAEHOH010000012">
    <property type="protein sequence ID" value="MBK0419242.1"/>
    <property type="molecule type" value="Genomic_DNA"/>
</dbReference>
<dbReference type="Pfam" id="PF10103">
    <property type="entry name" value="Zincin_2"/>
    <property type="match status" value="1"/>
</dbReference>
<protein>
    <submittedName>
        <fullName evidence="2">Zinc-dependent metalloprotease</fullName>
    </submittedName>
</protein>
<sequence length="485" mass="51688">MSADEHDDAGTPEDGGRRPDDDMEELQRILREMLAGGSAAEEAGFDPSQFAAAAGLPVDPAALQGLFSTLRGAMQQPGRGIDWSATRRTAIEVAGDGGGAGDPAPAMRAFPVAALWLDEVTDIGASADAPRTLSRIEWVQQSVDTWIGFAEPVAESITDALMEALTHQMPEELSGALQGAGPMLRSVGGALFAVQLGSIIGKLSGEVVSAGDIGVPLMTGPGREGGALLPTGVAAFAEGLDQDAEAVTLYLAVRELAHARLFRHTKWLRLHLVTAITDYARGIRIDTDRIEEMAREIDPQNPEQIQELLAGGALIPPKTPEQEAAHARLETMLALIEGWVDVVTADAVTRLPGGEAIAEMVRRRRATGGPAERAFSTLVGLELRPRRLREAAALWRLVAERGDRGVRDGLWAHPDLLPTTEELDHPARLLERLGLAGGTPEPEEEVDDFDRELSRLLDGELPPHEASEDGSGEGGEPRDPEGPRS</sequence>
<name>A0A934Q9Y5_9MICO</name>
<dbReference type="PANTHER" id="PTHR39420:SF2">
    <property type="entry name" value="HYDROLASE"/>
    <property type="match status" value="1"/>
</dbReference>
<dbReference type="NCBIfam" id="TIGR03624">
    <property type="entry name" value="putative hydrolase"/>
    <property type="match status" value="1"/>
</dbReference>